<dbReference type="InterPro" id="IPR011856">
    <property type="entry name" value="tRNA_endonuc-like_dom_sf"/>
</dbReference>
<dbReference type="Proteomes" id="UP000003273">
    <property type="component" value="Unassembled WGS sequence"/>
</dbReference>
<accession>I4GWY5</accession>
<dbReference type="AlphaFoldDB" id="I4GWY5"/>
<comment type="caution">
    <text evidence="2">The sequence shown here is derived from an EMBL/GenBank/DDBJ whole genome shotgun (WGS) entry which is preliminary data.</text>
</comment>
<gene>
    <name evidence="2" type="ORF">MICAE_2460016</name>
</gene>
<reference evidence="2 3" key="1">
    <citation type="submission" date="2012-04" db="EMBL/GenBank/DDBJ databases">
        <authorList>
            <person name="Genoscope - CEA"/>
        </authorList>
    </citation>
    <scope>NUCLEOTIDE SEQUENCE [LARGE SCALE GENOMIC DNA]</scope>
    <source>
        <strain evidence="2 3">9806</strain>
    </source>
</reference>
<dbReference type="EMBL" id="CAIL01000164">
    <property type="protein sequence ID" value="CCI14309.1"/>
    <property type="molecule type" value="Genomic_DNA"/>
</dbReference>
<evidence type="ECO:0000313" key="3">
    <source>
        <dbReference type="Proteomes" id="UP000003273"/>
    </source>
</evidence>
<organism evidence="2 3">
    <name type="scientific">Microcystis aeruginosa PCC 9806</name>
    <dbReference type="NCBI Taxonomy" id="1160282"/>
    <lineage>
        <taxon>Bacteria</taxon>
        <taxon>Bacillati</taxon>
        <taxon>Cyanobacteriota</taxon>
        <taxon>Cyanophyceae</taxon>
        <taxon>Oscillatoriophycideae</taxon>
        <taxon>Chroococcales</taxon>
        <taxon>Microcystaceae</taxon>
        <taxon>Microcystis</taxon>
    </lineage>
</organism>
<dbReference type="Pfam" id="PF13588">
    <property type="entry name" value="HSDR_N_2"/>
    <property type="match status" value="1"/>
</dbReference>
<dbReference type="InterPro" id="IPR029464">
    <property type="entry name" value="HSDR_N"/>
</dbReference>
<dbReference type="RefSeq" id="WP_002784927.1">
    <property type="nucleotide sequence ID" value="NZ_HE973252.1"/>
</dbReference>
<name>I4GWY5_MICAE</name>
<evidence type="ECO:0000313" key="2">
    <source>
        <dbReference type="EMBL" id="CCI14309.1"/>
    </source>
</evidence>
<evidence type="ECO:0000259" key="1">
    <source>
        <dbReference type="Pfam" id="PF13588"/>
    </source>
</evidence>
<feature type="domain" description="Type I restriction enzyme R protein N-terminal" evidence="1">
    <location>
        <begin position="26"/>
        <end position="124"/>
    </location>
</feature>
<dbReference type="HOGENOM" id="CLU_1862874_0_0_3"/>
<dbReference type="GO" id="GO:0003676">
    <property type="term" value="F:nucleic acid binding"/>
    <property type="evidence" value="ECO:0007669"/>
    <property type="project" value="InterPro"/>
</dbReference>
<protein>
    <recommendedName>
        <fullName evidence="1">Type I restriction enzyme R protein N-terminal domain-containing protein</fullName>
    </recommendedName>
</protein>
<proteinExistence type="predicted"/>
<dbReference type="Gene3D" id="3.40.1350.10">
    <property type="match status" value="1"/>
</dbReference>
<sequence length="137" mass="15841">MSKLLLTLPDGKVCDFIDQKTRNDTPEEYVRQNIERRLVLELGYLPEQIEVEYPIKQGSKTVRVDLAIFREGDQHNQENIWIIIECKKDSVPPSASKDGVEQLRSYMATCDNSEWGMWTNGSSYRSRNACFCPYSIT</sequence>